<name>A0ACC5U8U0_9FLAO</name>
<comment type="caution">
    <text evidence="1">The sequence shown here is derived from an EMBL/GenBank/DDBJ whole genome shotgun (WGS) entry which is preliminary data.</text>
</comment>
<dbReference type="Proteomes" id="UP001647509">
    <property type="component" value="Unassembled WGS sequence"/>
</dbReference>
<organism evidence="1 2">
    <name type="scientific">Pseudotamlana agarivorans</name>
    <dbReference type="NCBI Taxonomy" id="481183"/>
    <lineage>
        <taxon>Bacteria</taxon>
        <taxon>Pseudomonadati</taxon>
        <taxon>Bacteroidota</taxon>
        <taxon>Flavobacteriia</taxon>
        <taxon>Flavobacteriales</taxon>
        <taxon>Flavobacteriaceae</taxon>
        <taxon>Pseudotamlana</taxon>
    </lineage>
</organism>
<protein>
    <submittedName>
        <fullName evidence="1">DNA mismatch repair protein MutS</fullName>
    </submittedName>
</protein>
<keyword evidence="2" id="KW-1185">Reference proteome</keyword>
<proteinExistence type="predicted"/>
<dbReference type="EMBL" id="JAHKPD010000012">
    <property type="protein sequence ID" value="MBU2950729.1"/>
    <property type="molecule type" value="Genomic_DNA"/>
</dbReference>
<reference evidence="1" key="1">
    <citation type="submission" date="2021-05" db="EMBL/GenBank/DDBJ databases">
        <title>Draft genomes of bacteria isolated from model marine particles.</title>
        <authorList>
            <person name="Datta M.S."/>
            <person name="Schwartzman J.A."/>
            <person name="Enke T.N."/>
            <person name="Saavedra J."/>
            <person name="Cermak N."/>
            <person name="Cordero O.X."/>
        </authorList>
    </citation>
    <scope>NUCLEOTIDE SEQUENCE</scope>
    <source>
        <strain evidence="1">I2M19</strain>
    </source>
</reference>
<sequence length="590" mass="67280">MKSPLEYYKNHLETYQLEVKKLYKKMASLSVLRLAVFVGTGFGVYLFFQQWQVALLEAVIGIAIFLYLLSKYTDVKQQREFNKALVALNQEEIKIAAGDFHNREEGLQFQDPNHFYSLDIDLFGRGSFYQFMNRTTSREGAKTLAELLKANHVSDIPLRQEAIKELAKKTEFRQFYAATSSLIKVETPAEFIVNWIKNHKLFLNKTVFRLAQGFGIISILIFVLTVFNVITYKPLIAYWMFLGLGFSTVYLKRVNVLASKTDKVRDTFRQYATLLDLIEKETFTSALLKKKQQLIQTEKKKASAIFKAFSKSLDALDNRNNLIGAMFGNGLFLIDIKNSYQVEQWISEYGDVVSEWFEVVAFFDAYNSLGTYAYNHSEFVFPEIMTSGPVIQATGLGHPLLNKAKRVDSDVAIDDEQFFIVTGANMAGKSTFLRTISLHIVMANSGLPVCAKTSSYSPVKLITSMRTTDSLTDESSYFFSELTRLKYIVDAIKKEPYFIILDEILKGTNSTDKAIGSKKFVEKLVASDATGIIATHDLSLCEIEKELNEVKNYYFDAEIIDDELHFDYRLKKGVCQNMNASFLLKKMEIV</sequence>
<evidence type="ECO:0000313" key="1">
    <source>
        <dbReference type="EMBL" id="MBU2950729.1"/>
    </source>
</evidence>
<evidence type="ECO:0000313" key="2">
    <source>
        <dbReference type="Proteomes" id="UP001647509"/>
    </source>
</evidence>
<accession>A0ACC5U8U0</accession>
<gene>
    <name evidence="1" type="ORF">KO493_08475</name>
</gene>